<dbReference type="AlphaFoldDB" id="A0A016UT47"/>
<feature type="domain" description="F-box" evidence="1">
    <location>
        <begin position="23"/>
        <end position="61"/>
    </location>
</feature>
<dbReference type="OrthoDB" id="10693847at2759"/>
<comment type="caution">
    <text evidence="2">The sequence shown here is derived from an EMBL/GenBank/DDBJ whole genome shotgun (WGS) entry which is preliminary data.</text>
</comment>
<dbReference type="Pfam" id="PF00646">
    <property type="entry name" value="F-box"/>
    <property type="match status" value="1"/>
</dbReference>
<proteinExistence type="predicted"/>
<evidence type="ECO:0000313" key="2">
    <source>
        <dbReference type="EMBL" id="EYC17658.1"/>
    </source>
</evidence>
<dbReference type="InterPro" id="IPR001810">
    <property type="entry name" value="F-box_dom"/>
</dbReference>
<organism evidence="2 3">
    <name type="scientific">Ancylostoma ceylanicum</name>
    <dbReference type="NCBI Taxonomy" id="53326"/>
    <lineage>
        <taxon>Eukaryota</taxon>
        <taxon>Metazoa</taxon>
        <taxon>Ecdysozoa</taxon>
        <taxon>Nematoda</taxon>
        <taxon>Chromadorea</taxon>
        <taxon>Rhabditida</taxon>
        <taxon>Rhabditina</taxon>
        <taxon>Rhabditomorpha</taxon>
        <taxon>Strongyloidea</taxon>
        <taxon>Ancylostomatidae</taxon>
        <taxon>Ancylostomatinae</taxon>
        <taxon>Ancylostoma</taxon>
    </lineage>
</organism>
<evidence type="ECO:0000259" key="1">
    <source>
        <dbReference type="Pfam" id="PF00646"/>
    </source>
</evidence>
<dbReference type="EMBL" id="JARK01001366">
    <property type="protein sequence ID" value="EYC17658.1"/>
    <property type="molecule type" value="Genomic_DNA"/>
</dbReference>
<dbReference type="SUPFAM" id="SSF81383">
    <property type="entry name" value="F-box domain"/>
    <property type="match status" value="1"/>
</dbReference>
<reference evidence="3" key="1">
    <citation type="journal article" date="2015" name="Nat. Genet.">
        <title>The genome and transcriptome of the zoonotic hookworm Ancylostoma ceylanicum identify infection-specific gene families.</title>
        <authorList>
            <person name="Schwarz E.M."/>
            <person name="Hu Y."/>
            <person name="Antoshechkin I."/>
            <person name="Miller M.M."/>
            <person name="Sternberg P.W."/>
            <person name="Aroian R.V."/>
        </authorList>
    </citation>
    <scope>NUCLEOTIDE SEQUENCE</scope>
    <source>
        <strain evidence="3">HY135</strain>
    </source>
</reference>
<name>A0A016UT47_9BILA</name>
<sequence>MEEVSGLLFDFDITFEEFEFHRWSELPVDVKMKILEYIPFPTLRNFMFLSKESFLLVTGMNNLIFYVHLSNIGPSVHSSRQIQIEVMNGVMDNQLVLFRACDIIMPAPNVTAKAINWMILEWFERKREINCIHLKQIHNVTKMDILGNVEVVPWQKFLTIIQNGVWWSGWSSENCAGLYNGINFLIVIVDVDSCQLIDPHYRDE</sequence>
<dbReference type="InterPro" id="IPR036047">
    <property type="entry name" value="F-box-like_dom_sf"/>
</dbReference>
<keyword evidence="3" id="KW-1185">Reference proteome</keyword>
<accession>A0A016UT47</accession>
<evidence type="ECO:0000313" key="3">
    <source>
        <dbReference type="Proteomes" id="UP000024635"/>
    </source>
</evidence>
<gene>
    <name evidence="2" type="primary">Acey_s0030.g2197</name>
    <name evidence="2" type="ORF">Y032_0030g2197</name>
</gene>
<dbReference type="Proteomes" id="UP000024635">
    <property type="component" value="Unassembled WGS sequence"/>
</dbReference>
<protein>
    <recommendedName>
        <fullName evidence="1">F-box domain-containing protein</fullName>
    </recommendedName>
</protein>